<proteinExistence type="predicted"/>
<organism evidence="2 3">
    <name type="scientific">Crassostrea virginica</name>
    <name type="common">Eastern oyster</name>
    <dbReference type="NCBI Taxonomy" id="6565"/>
    <lineage>
        <taxon>Eukaryota</taxon>
        <taxon>Metazoa</taxon>
        <taxon>Spiralia</taxon>
        <taxon>Lophotrochozoa</taxon>
        <taxon>Mollusca</taxon>
        <taxon>Bivalvia</taxon>
        <taxon>Autobranchia</taxon>
        <taxon>Pteriomorphia</taxon>
        <taxon>Ostreida</taxon>
        <taxon>Ostreoidea</taxon>
        <taxon>Ostreidae</taxon>
        <taxon>Crassostrea</taxon>
    </lineage>
</organism>
<keyword evidence="2" id="KW-1185">Reference proteome</keyword>
<feature type="compositionally biased region" description="Pro residues" evidence="1">
    <location>
        <begin position="94"/>
        <end position="107"/>
    </location>
</feature>
<feature type="region of interest" description="Disordered" evidence="1">
    <location>
        <begin position="167"/>
        <end position="192"/>
    </location>
</feature>
<dbReference type="AlphaFoldDB" id="A0A8B8C8L7"/>
<name>A0A8B8C8L7_CRAVI</name>
<evidence type="ECO:0000313" key="3">
    <source>
        <dbReference type="RefSeq" id="XP_022311970.1"/>
    </source>
</evidence>
<feature type="compositionally biased region" description="Pro residues" evidence="1">
    <location>
        <begin position="176"/>
        <end position="186"/>
    </location>
</feature>
<protein>
    <submittedName>
        <fullName evidence="3">WAS/WASL-interacting protein family member 3-like</fullName>
    </submittedName>
</protein>
<evidence type="ECO:0000256" key="1">
    <source>
        <dbReference type="SAM" id="MobiDB-lite"/>
    </source>
</evidence>
<accession>A0A8B8C8L7</accession>
<gene>
    <name evidence="3" type="primary">LOC111117185</name>
</gene>
<dbReference type="Proteomes" id="UP000694844">
    <property type="component" value="Chromosome 10"/>
</dbReference>
<feature type="compositionally biased region" description="Pro residues" evidence="1">
    <location>
        <begin position="39"/>
        <end position="66"/>
    </location>
</feature>
<dbReference type="KEGG" id="cvn:111117185"/>
<sequence>MVGAGNDQEREYVLGYSPDGRFEIVARPVRGPVRAYRPRSPPPPPPPQPPRRPPSPPQQQPQPPRLPITSFIASGGHRQLTDQSSASAASGPLPERPAPPQRPPTPARRPLWIPVSDGTYAKADGCTVVWNFTGKLTITRDENGARVVKQEPLDPGFEDRMAALEKSFTGVRPRKATPPPRPPPAKDCPTAR</sequence>
<dbReference type="GeneID" id="111117185"/>
<reference evidence="3" key="1">
    <citation type="submission" date="2025-08" db="UniProtKB">
        <authorList>
            <consortium name="RefSeq"/>
        </authorList>
    </citation>
    <scope>IDENTIFICATION</scope>
    <source>
        <tissue evidence="3">Whole sample</tissue>
    </source>
</reference>
<feature type="region of interest" description="Disordered" evidence="1">
    <location>
        <begin position="1"/>
        <end position="112"/>
    </location>
</feature>
<dbReference type="RefSeq" id="XP_022311970.1">
    <property type="nucleotide sequence ID" value="XM_022456262.1"/>
</dbReference>
<evidence type="ECO:0000313" key="2">
    <source>
        <dbReference type="Proteomes" id="UP000694844"/>
    </source>
</evidence>